<name>A0ABP3Y787_9FLAO</name>
<evidence type="ECO:0000313" key="1">
    <source>
        <dbReference type="EMBL" id="GAA0876069.1"/>
    </source>
</evidence>
<accession>A0ABP3Y787</accession>
<protein>
    <submittedName>
        <fullName evidence="1">Uncharacterized protein</fullName>
    </submittedName>
</protein>
<evidence type="ECO:0000313" key="2">
    <source>
        <dbReference type="Proteomes" id="UP001501126"/>
    </source>
</evidence>
<comment type="caution">
    <text evidence="1">The sequence shown here is derived from an EMBL/GenBank/DDBJ whole genome shotgun (WGS) entry which is preliminary data.</text>
</comment>
<gene>
    <name evidence="1" type="ORF">GCM10009118_24790</name>
</gene>
<dbReference type="InterPro" id="IPR046732">
    <property type="entry name" value="DUF6624"/>
</dbReference>
<sequence>MRSISIVFMVIPFFAFNQNTINQELQGRIYKMYQMDQECRGQLRSYLNHELDTNEYKRTTIERRILEVDSINSAEIRKITETIGFPGYDRVDTNYSDAFWNLVQHQDKQVELQREVLKKMKIEVDRKNASFLYYAYLVDRVNINTGEKQVYGTQMQLNSDSTSYEPKPVIEPEQLNRRRQEAGLVPIEAYIKMMNDRYRGTLKEEE</sequence>
<dbReference type="Proteomes" id="UP001501126">
    <property type="component" value="Unassembled WGS sequence"/>
</dbReference>
<keyword evidence="2" id="KW-1185">Reference proteome</keyword>
<proteinExistence type="predicted"/>
<dbReference type="EMBL" id="BAAAFH010000021">
    <property type="protein sequence ID" value="GAA0876069.1"/>
    <property type="molecule type" value="Genomic_DNA"/>
</dbReference>
<dbReference type="Pfam" id="PF20329">
    <property type="entry name" value="DUF6624"/>
    <property type="match status" value="1"/>
</dbReference>
<dbReference type="RefSeq" id="WP_343788225.1">
    <property type="nucleotide sequence ID" value="NZ_BAAAFH010000021.1"/>
</dbReference>
<organism evidence="1 2">
    <name type="scientific">Wandonia haliotis</name>
    <dbReference type="NCBI Taxonomy" id="574963"/>
    <lineage>
        <taxon>Bacteria</taxon>
        <taxon>Pseudomonadati</taxon>
        <taxon>Bacteroidota</taxon>
        <taxon>Flavobacteriia</taxon>
        <taxon>Flavobacteriales</taxon>
        <taxon>Crocinitomicaceae</taxon>
        <taxon>Wandonia</taxon>
    </lineage>
</organism>
<reference evidence="2" key="1">
    <citation type="journal article" date="2019" name="Int. J. Syst. Evol. Microbiol.">
        <title>The Global Catalogue of Microorganisms (GCM) 10K type strain sequencing project: providing services to taxonomists for standard genome sequencing and annotation.</title>
        <authorList>
            <consortium name="The Broad Institute Genomics Platform"/>
            <consortium name="The Broad Institute Genome Sequencing Center for Infectious Disease"/>
            <person name="Wu L."/>
            <person name="Ma J."/>
        </authorList>
    </citation>
    <scope>NUCLEOTIDE SEQUENCE [LARGE SCALE GENOMIC DNA]</scope>
    <source>
        <strain evidence="2">JCM 16083</strain>
    </source>
</reference>